<name>A0A1G6MC44_9BACT</name>
<evidence type="ECO:0000313" key="3">
    <source>
        <dbReference type="EMBL" id="SDC53079.1"/>
    </source>
</evidence>
<dbReference type="InterPro" id="IPR043128">
    <property type="entry name" value="Rev_trsase/Diguanyl_cyclase"/>
</dbReference>
<dbReference type="InterPro" id="IPR052155">
    <property type="entry name" value="Biofilm_reg_signaling"/>
</dbReference>
<dbReference type="Gene3D" id="3.20.20.450">
    <property type="entry name" value="EAL domain"/>
    <property type="match status" value="1"/>
</dbReference>
<dbReference type="Pfam" id="PF00563">
    <property type="entry name" value="EAL"/>
    <property type="match status" value="1"/>
</dbReference>
<dbReference type="InterPro" id="IPR029787">
    <property type="entry name" value="Nucleotide_cyclase"/>
</dbReference>
<dbReference type="OrthoDB" id="7673416at2"/>
<sequence length="338" mass="39256">MLKEFADFLRLQLADPKDIVSRFGSDEFIFLKRSIIEQNIVKFTRNTIEKIRQKSFKIDGQEIFLKASAGIVLYPKDSDNINTLVNYAQASCRKAKQLGKNQCVFFNNSIYEEFINGFMLTNKIIHGIEFEEFELYFQPIYNTHSKAITHAEALIRWNHLEKGLLSPFYFIPFAESSDLIEKLDFYVLEKALESINEIIKEGLKIIISVNITGRTFLTDNFLDTFIVLIDKYKTDPGFIKIELTESIALSDENKTIQKMQALRNLGINFSMDDFGTGYSSILSLKKFPFSNIKLDQNYIMDLQNNQESAIISSHMLSMLNELNFETRRHRKRVSFLSF</sequence>
<dbReference type="SUPFAM" id="SSF55073">
    <property type="entry name" value="Nucleotide cyclase"/>
    <property type="match status" value="1"/>
</dbReference>
<evidence type="ECO:0000313" key="4">
    <source>
        <dbReference type="Proteomes" id="UP000199411"/>
    </source>
</evidence>
<dbReference type="SMART" id="SM00052">
    <property type="entry name" value="EAL"/>
    <property type="match status" value="1"/>
</dbReference>
<reference evidence="4" key="1">
    <citation type="submission" date="2016-10" db="EMBL/GenBank/DDBJ databases">
        <authorList>
            <person name="Varghese N."/>
            <person name="Submissions S."/>
        </authorList>
    </citation>
    <scope>NUCLEOTIDE SEQUENCE [LARGE SCALE GENOMIC DNA]</scope>
    <source>
        <strain evidence="4">DSM 8415</strain>
    </source>
</reference>
<dbReference type="InterPro" id="IPR000160">
    <property type="entry name" value="GGDEF_dom"/>
</dbReference>
<dbReference type="InterPro" id="IPR001633">
    <property type="entry name" value="EAL_dom"/>
</dbReference>
<dbReference type="CDD" id="cd01948">
    <property type="entry name" value="EAL"/>
    <property type="match status" value="1"/>
</dbReference>
<accession>A0A1G6MC44</accession>
<evidence type="ECO:0000259" key="2">
    <source>
        <dbReference type="PROSITE" id="PS50887"/>
    </source>
</evidence>
<gene>
    <name evidence="3" type="ORF">SAMN05660835_00954</name>
</gene>
<dbReference type="NCBIfam" id="TIGR00254">
    <property type="entry name" value="GGDEF"/>
    <property type="match status" value="1"/>
</dbReference>
<dbReference type="SUPFAM" id="SSF141868">
    <property type="entry name" value="EAL domain-like"/>
    <property type="match status" value="1"/>
</dbReference>
<dbReference type="EMBL" id="FMYU01000006">
    <property type="protein sequence ID" value="SDC53079.1"/>
    <property type="molecule type" value="Genomic_DNA"/>
</dbReference>
<dbReference type="Proteomes" id="UP000199411">
    <property type="component" value="Unassembled WGS sequence"/>
</dbReference>
<dbReference type="RefSeq" id="WP_092128556.1">
    <property type="nucleotide sequence ID" value="NZ_FMYU01000006.1"/>
</dbReference>
<dbReference type="Pfam" id="PF00990">
    <property type="entry name" value="GGDEF"/>
    <property type="match status" value="1"/>
</dbReference>
<proteinExistence type="predicted"/>
<dbReference type="PROSITE" id="PS50883">
    <property type="entry name" value="EAL"/>
    <property type="match status" value="1"/>
</dbReference>
<dbReference type="PROSITE" id="PS50887">
    <property type="entry name" value="GGDEF"/>
    <property type="match status" value="1"/>
</dbReference>
<dbReference type="PANTHER" id="PTHR44757">
    <property type="entry name" value="DIGUANYLATE CYCLASE DGCP"/>
    <property type="match status" value="1"/>
</dbReference>
<keyword evidence="4" id="KW-1185">Reference proteome</keyword>
<evidence type="ECO:0000259" key="1">
    <source>
        <dbReference type="PROSITE" id="PS50883"/>
    </source>
</evidence>
<protein>
    <submittedName>
        <fullName evidence="3">Diguanylate cyclase (GGDEF) domain-containing protein</fullName>
    </submittedName>
</protein>
<dbReference type="AlphaFoldDB" id="A0A1G6MC44"/>
<feature type="domain" description="EAL" evidence="1">
    <location>
        <begin position="117"/>
        <end position="338"/>
    </location>
</feature>
<feature type="domain" description="GGDEF" evidence="2">
    <location>
        <begin position="1"/>
        <end position="108"/>
    </location>
</feature>
<dbReference type="Gene3D" id="3.30.70.270">
    <property type="match status" value="1"/>
</dbReference>
<organism evidence="3 4">
    <name type="scientific">Desulfurella multipotens</name>
    <dbReference type="NCBI Taxonomy" id="79269"/>
    <lineage>
        <taxon>Bacteria</taxon>
        <taxon>Pseudomonadati</taxon>
        <taxon>Campylobacterota</taxon>
        <taxon>Desulfurellia</taxon>
        <taxon>Desulfurellales</taxon>
        <taxon>Desulfurellaceae</taxon>
        <taxon>Desulfurella</taxon>
    </lineage>
</organism>
<dbReference type="InterPro" id="IPR035919">
    <property type="entry name" value="EAL_sf"/>
</dbReference>
<dbReference type="PANTHER" id="PTHR44757:SF2">
    <property type="entry name" value="BIOFILM ARCHITECTURE MAINTENANCE PROTEIN MBAA"/>
    <property type="match status" value="1"/>
</dbReference>